<evidence type="ECO:0000256" key="2">
    <source>
        <dbReference type="SAM" id="MobiDB-lite"/>
    </source>
</evidence>
<feature type="region of interest" description="Disordered" evidence="2">
    <location>
        <begin position="113"/>
        <end position="174"/>
    </location>
</feature>
<dbReference type="Pfam" id="PF15926">
    <property type="entry name" value="RNF220"/>
    <property type="match status" value="1"/>
</dbReference>
<dbReference type="Proteomes" id="UP001497453">
    <property type="component" value="Chromosome 2"/>
</dbReference>
<sequence>MPLPRLTHKKRAYIESDSEDSDVPSSANIPIASSSKTLTNTVKVPPSNSKKPKRAVTRKCPVCDEEIPIRLLAAHSDLEAQRVNEIIQCIGSTEVLNEAEPDDGLTARTRRSAVKAKKNISQGAPTPRLKSLSSTQSATTEVVDSTLRMLKRHRKQRHAKLRDMTREDDETEGKWVAGQDSGTACPVCMKVIPGDPDVVEAHVDACLAHEARLQTERERGERERTERERLEMDEEVDIDGEIRIRVTDGVSFQGTGFDVRNVTQQDVDEDIDVDGEDDVIYGAPQFTESDILATVSADVTTSHSPAEGSNVQANDVVTEGVEDHSIELTEKSLRDLVAEGKVVKRHVEAGASTQEVKMTMDQVMGVGEAEEVDISIDLARKTGNISALIQALENKVKLLESTRVSSSTSSLCRICIDPYMEPTVSTGCWHTCCRECWLRCLASTKLCPICKRITSAADLRRVYL</sequence>
<feature type="region of interest" description="Disordered" evidence="2">
    <location>
        <begin position="1"/>
        <end position="55"/>
    </location>
</feature>
<dbReference type="SUPFAM" id="SSF57850">
    <property type="entry name" value="RING/U-box"/>
    <property type="match status" value="1"/>
</dbReference>
<dbReference type="PROSITE" id="PS50089">
    <property type="entry name" value="ZF_RING_2"/>
    <property type="match status" value="1"/>
</dbReference>
<keyword evidence="5" id="KW-1185">Reference proteome</keyword>
<evidence type="ECO:0000313" key="4">
    <source>
        <dbReference type="EMBL" id="CAL1700418.1"/>
    </source>
</evidence>
<dbReference type="InterPro" id="IPR001841">
    <property type="entry name" value="Znf_RING"/>
</dbReference>
<feature type="compositionally biased region" description="Low complexity" evidence="2">
    <location>
        <begin position="24"/>
        <end position="35"/>
    </location>
</feature>
<feature type="domain" description="RING-type" evidence="3">
    <location>
        <begin position="412"/>
        <end position="451"/>
    </location>
</feature>
<dbReference type="Pfam" id="PF13923">
    <property type="entry name" value="zf-C3HC4_2"/>
    <property type="match status" value="1"/>
</dbReference>
<protein>
    <recommendedName>
        <fullName evidence="3">RING-type domain-containing protein</fullName>
    </recommendedName>
</protein>
<accession>A0ABP1D0C1</accession>
<keyword evidence="1" id="KW-0863">Zinc-finger</keyword>
<feature type="compositionally biased region" description="Basic residues" evidence="2">
    <location>
        <begin position="1"/>
        <end position="11"/>
    </location>
</feature>
<keyword evidence="1" id="KW-0479">Metal-binding</keyword>
<organism evidence="4 5">
    <name type="scientific">Somion occarium</name>
    <dbReference type="NCBI Taxonomy" id="3059160"/>
    <lineage>
        <taxon>Eukaryota</taxon>
        <taxon>Fungi</taxon>
        <taxon>Dikarya</taxon>
        <taxon>Basidiomycota</taxon>
        <taxon>Agaricomycotina</taxon>
        <taxon>Agaricomycetes</taxon>
        <taxon>Polyporales</taxon>
        <taxon>Cerrenaceae</taxon>
        <taxon>Somion</taxon>
    </lineage>
</organism>
<evidence type="ECO:0000256" key="1">
    <source>
        <dbReference type="PROSITE-ProRule" id="PRU00175"/>
    </source>
</evidence>
<proteinExistence type="predicted"/>
<feature type="compositionally biased region" description="Polar residues" evidence="2">
    <location>
        <begin position="131"/>
        <end position="143"/>
    </location>
</feature>
<dbReference type="InterPro" id="IPR031824">
    <property type="entry name" value="RNF220_mid"/>
</dbReference>
<reference evidence="5" key="1">
    <citation type="submission" date="2024-04" db="EMBL/GenBank/DDBJ databases">
        <authorList>
            <person name="Shaw F."/>
            <person name="Minotto A."/>
        </authorList>
    </citation>
    <scope>NUCLEOTIDE SEQUENCE [LARGE SCALE GENOMIC DNA]</scope>
</reference>
<keyword evidence="1" id="KW-0862">Zinc</keyword>
<dbReference type="Gene3D" id="3.30.40.10">
    <property type="entry name" value="Zinc/RING finger domain, C3HC4 (zinc finger)"/>
    <property type="match status" value="1"/>
</dbReference>
<dbReference type="EMBL" id="OZ037945">
    <property type="protein sequence ID" value="CAL1700418.1"/>
    <property type="molecule type" value="Genomic_DNA"/>
</dbReference>
<dbReference type="PANTHER" id="PTHR13459">
    <property type="entry name" value="E3 UBIQUITIN-PROTEIN LIGASE RNF220 ISOFORM X1"/>
    <property type="match status" value="1"/>
</dbReference>
<evidence type="ECO:0000259" key="3">
    <source>
        <dbReference type="PROSITE" id="PS50089"/>
    </source>
</evidence>
<name>A0ABP1D0C1_9APHY</name>
<feature type="compositionally biased region" description="Basic residues" evidence="2">
    <location>
        <begin position="149"/>
        <end position="160"/>
    </location>
</feature>
<dbReference type="InterPro" id="IPR013083">
    <property type="entry name" value="Znf_RING/FYVE/PHD"/>
</dbReference>
<gene>
    <name evidence="4" type="ORF">GFSPODELE1_LOCUS3141</name>
</gene>
<dbReference type="PANTHER" id="PTHR13459:SF1">
    <property type="entry name" value="E3 UBIQUITIN-PROTEIN LIGASE RNF220 ISOFORM X1"/>
    <property type="match status" value="1"/>
</dbReference>
<evidence type="ECO:0000313" key="5">
    <source>
        <dbReference type="Proteomes" id="UP001497453"/>
    </source>
</evidence>
<dbReference type="InterPro" id="IPR052443">
    <property type="entry name" value="E3_ubiq-ligase_RNF220-like"/>
</dbReference>